<evidence type="ECO:0000313" key="3">
    <source>
        <dbReference type="Proteomes" id="UP001169217"/>
    </source>
</evidence>
<feature type="compositionally biased region" description="Basic and acidic residues" evidence="1">
    <location>
        <begin position="84"/>
        <end position="97"/>
    </location>
</feature>
<gene>
    <name evidence="2" type="ORF">CLIM01_15089</name>
</gene>
<reference evidence="2" key="1">
    <citation type="submission" date="2023-04" db="EMBL/GenBank/DDBJ databases">
        <title>Colletotrichum limetticola genome sequence.</title>
        <authorList>
            <person name="Baroncelli R."/>
        </authorList>
    </citation>
    <scope>NUCLEOTIDE SEQUENCE</scope>
    <source>
        <strain evidence="2">KLA-Anderson</strain>
    </source>
</reference>
<sequence>MTSREHPPKKRDRTNESCDKAAKNIMWRCEQIRRRYGADVYIQVRYKNRHYEYTSSNDHSFPKPRAELKGAYPIPVARSPMDYEENKYQSEDKGPTE</sequence>
<comment type="caution">
    <text evidence="2">The sequence shown here is derived from an EMBL/GenBank/DDBJ whole genome shotgun (WGS) entry which is preliminary data.</text>
</comment>
<keyword evidence="3" id="KW-1185">Reference proteome</keyword>
<evidence type="ECO:0000256" key="1">
    <source>
        <dbReference type="SAM" id="MobiDB-lite"/>
    </source>
</evidence>
<protein>
    <submittedName>
        <fullName evidence="2">Uncharacterized protein</fullName>
    </submittedName>
</protein>
<dbReference type="Proteomes" id="UP001169217">
    <property type="component" value="Unassembled WGS sequence"/>
</dbReference>
<name>A0ABQ9P624_9PEZI</name>
<accession>A0ABQ9P624</accession>
<proteinExistence type="predicted"/>
<feature type="region of interest" description="Disordered" evidence="1">
    <location>
        <begin position="73"/>
        <end position="97"/>
    </location>
</feature>
<organism evidence="2 3">
    <name type="scientific">Colletotrichum limetticola</name>
    <dbReference type="NCBI Taxonomy" id="1209924"/>
    <lineage>
        <taxon>Eukaryota</taxon>
        <taxon>Fungi</taxon>
        <taxon>Dikarya</taxon>
        <taxon>Ascomycota</taxon>
        <taxon>Pezizomycotina</taxon>
        <taxon>Sordariomycetes</taxon>
        <taxon>Hypocreomycetidae</taxon>
        <taxon>Glomerellales</taxon>
        <taxon>Glomerellaceae</taxon>
        <taxon>Colletotrichum</taxon>
        <taxon>Colletotrichum acutatum species complex</taxon>
    </lineage>
</organism>
<dbReference type="EMBL" id="JARUPT010001286">
    <property type="protein sequence ID" value="KAK0367553.1"/>
    <property type="molecule type" value="Genomic_DNA"/>
</dbReference>
<evidence type="ECO:0000313" key="2">
    <source>
        <dbReference type="EMBL" id="KAK0367553.1"/>
    </source>
</evidence>